<gene>
    <name evidence="4" type="ORF">GCM10009129_02530</name>
</gene>
<proteinExistence type="predicted"/>
<dbReference type="Proteomes" id="UP001501787">
    <property type="component" value="Unassembled WGS sequence"/>
</dbReference>
<evidence type="ECO:0000256" key="1">
    <source>
        <dbReference type="ARBA" id="ARBA00022490"/>
    </source>
</evidence>
<dbReference type="Gene3D" id="3.40.1410.10">
    <property type="entry name" value="Chorismate lyase-like"/>
    <property type="match status" value="1"/>
</dbReference>
<dbReference type="Pfam" id="PF04345">
    <property type="entry name" value="Chor_lyase"/>
    <property type="match status" value="1"/>
</dbReference>
<dbReference type="GO" id="GO:0016829">
    <property type="term" value="F:lyase activity"/>
    <property type="evidence" value="ECO:0007669"/>
    <property type="project" value="UniProtKB-KW"/>
</dbReference>
<organism evidence="4 5">
    <name type="scientific">Psychrobacter aestuarii</name>
    <dbReference type="NCBI Taxonomy" id="556327"/>
    <lineage>
        <taxon>Bacteria</taxon>
        <taxon>Pseudomonadati</taxon>
        <taxon>Pseudomonadota</taxon>
        <taxon>Gammaproteobacteria</taxon>
        <taxon>Moraxellales</taxon>
        <taxon>Moraxellaceae</taxon>
        <taxon>Psychrobacter</taxon>
    </lineage>
</organism>
<evidence type="ECO:0000313" key="4">
    <source>
        <dbReference type="EMBL" id="GAA0308889.1"/>
    </source>
</evidence>
<dbReference type="InterPro" id="IPR007440">
    <property type="entry name" value="Chorismate--pyruvate_lyase"/>
</dbReference>
<dbReference type="PANTHER" id="PTHR38683:SF1">
    <property type="entry name" value="CHORISMATE PYRUVATE-LYASE"/>
    <property type="match status" value="1"/>
</dbReference>
<keyword evidence="1" id="KW-0963">Cytoplasm</keyword>
<evidence type="ECO:0000256" key="2">
    <source>
        <dbReference type="ARBA" id="ARBA00022688"/>
    </source>
</evidence>
<dbReference type="InterPro" id="IPR028978">
    <property type="entry name" value="Chorismate_lyase_/UTRA_dom_sf"/>
</dbReference>
<name>A0ABN0VKQ8_9GAMM</name>
<evidence type="ECO:0000256" key="3">
    <source>
        <dbReference type="ARBA" id="ARBA00023239"/>
    </source>
</evidence>
<keyword evidence="3 4" id="KW-0456">Lyase</keyword>
<comment type="caution">
    <text evidence="4">The sequence shown here is derived from an EMBL/GenBank/DDBJ whole genome shotgun (WGS) entry which is preliminary data.</text>
</comment>
<dbReference type="RefSeq" id="WP_201504206.1">
    <property type="nucleotide sequence ID" value="NZ_BAAAFR010000001.1"/>
</dbReference>
<accession>A0ABN0VKQ8</accession>
<evidence type="ECO:0000313" key="5">
    <source>
        <dbReference type="Proteomes" id="UP001501787"/>
    </source>
</evidence>
<dbReference type="SUPFAM" id="SSF64288">
    <property type="entry name" value="Chorismate lyase-like"/>
    <property type="match status" value="1"/>
</dbReference>
<keyword evidence="2" id="KW-0831">Ubiquinone biosynthesis</keyword>
<reference evidence="4 5" key="1">
    <citation type="journal article" date="2019" name="Int. J. Syst. Evol. Microbiol.">
        <title>The Global Catalogue of Microorganisms (GCM) 10K type strain sequencing project: providing services to taxonomists for standard genome sequencing and annotation.</title>
        <authorList>
            <consortium name="The Broad Institute Genomics Platform"/>
            <consortium name="The Broad Institute Genome Sequencing Center for Infectious Disease"/>
            <person name="Wu L."/>
            <person name="Ma J."/>
        </authorList>
    </citation>
    <scope>NUCLEOTIDE SEQUENCE [LARGE SCALE GENOMIC DNA]</scope>
    <source>
        <strain evidence="4 5">JCM 16343</strain>
    </source>
</reference>
<sequence length="184" mass="21213">MSLLFTSRAALAPPDYLLPWLTTDGSLTAMIETLSGQPLRVERRFEGYRSLSLAEKQQLCPEGLWGKPQLAWVRETYLYGDTDTPWVAAKSIFPLPSLQGDAKRLQHLKGVPIGYVLFKNKRELPNQRNICLTDLGWQRQTRYDWYGRKLLISETFLTAFTERLCHKKGHISSENAQMLRKTVR</sequence>
<dbReference type="EMBL" id="BAAAFR010000001">
    <property type="protein sequence ID" value="GAA0308889.1"/>
    <property type="molecule type" value="Genomic_DNA"/>
</dbReference>
<keyword evidence="5" id="KW-1185">Reference proteome</keyword>
<protein>
    <submittedName>
        <fullName evidence="4">Chorismate lyase</fullName>
    </submittedName>
</protein>
<dbReference type="PANTHER" id="PTHR38683">
    <property type="entry name" value="CHORISMATE PYRUVATE-LYASE"/>
    <property type="match status" value="1"/>
</dbReference>